<reference evidence="3 4" key="1">
    <citation type="submission" date="2018-06" db="EMBL/GenBank/DDBJ databases">
        <authorList>
            <consortium name="Pathogen Informatics"/>
            <person name="Doyle S."/>
        </authorList>
    </citation>
    <scope>NUCLEOTIDE SEQUENCE [LARGE SCALE GENOMIC DNA]</scope>
    <source>
        <strain evidence="3 4">NCTC11997</strain>
    </source>
</reference>
<keyword evidence="2" id="KW-0732">Signal</keyword>
<feature type="chain" id="PRO_5016995295" description="Lipoprotein" evidence="2">
    <location>
        <begin position="22"/>
        <end position="62"/>
    </location>
</feature>
<organism evidence="3 4">
    <name type="scientific">Oligella ureolytica</name>
    <dbReference type="NCBI Taxonomy" id="90244"/>
    <lineage>
        <taxon>Bacteria</taxon>
        <taxon>Pseudomonadati</taxon>
        <taxon>Pseudomonadota</taxon>
        <taxon>Betaproteobacteria</taxon>
        <taxon>Burkholderiales</taxon>
        <taxon>Alcaligenaceae</taxon>
        <taxon>Oligella</taxon>
    </lineage>
</organism>
<evidence type="ECO:0000256" key="2">
    <source>
        <dbReference type="SAM" id="SignalP"/>
    </source>
</evidence>
<name>A0A378XIM2_9BURK</name>
<evidence type="ECO:0008006" key="5">
    <source>
        <dbReference type="Google" id="ProtNLM"/>
    </source>
</evidence>
<dbReference type="Proteomes" id="UP000254603">
    <property type="component" value="Unassembled WGS sequence"/>
</dbReference>
<dbReference type="EMBL" id="UGSB01000001">
    <property type="protein sequence ID" value="SUA58312.1"/>
    <property type="molecule type" value="Genomic_DNA"/>
</dbReference>
<feature type="compositionally biased region" description="Basic residues" evidence="1">
    <location>
        <begin position="33"/>
        <end position="62"/>
    </location>
</feature>
<dbReference type="AlphaFoldDB" id="A0A378XIM2"/>
<evidence type="ECO:0000313" key="3">
    <source>
        <dbReference type="EMBL" id="SUA58312.1"/>
    </source>
</evidence>
<gene>
    <name evidence="3" type="ORF">NCTC11997_02681</name>
</gene>
<evidence type="ECO:0000313" key="4">
    <source>
        <dbReference type="Proteomes" id="UP000254603"/>
    </source>
</evidence>
<sequence>MRAIILIASLSLLVLTGCVHTHGHWGYDDRPRYSKKHSHNKHYNQRKYKRPKHHHVHKRSRV</sequence>
<feature type="region of interest" description="Disordered" evidence="1">
    <location>
        <begin position="29"/>
        <end position="62"/>
    </location>
</feature>
<dbReference type="PROSITE" id="PS51257">
    <property type="entry name" value="PROKAR_LIPOPROTEIN"/>
    <property type="match status" value="1"/>
</dbReference>
<feature type="signal peptide" evidence="2">
    <location>
        <begin position="1"/>
        <end position="21"/>
    </location>
</feature>
<accession>A0A378XIM2</accession>
<protein>
    <recommendedName>
        <fullName evidence="5">Lipoprotein</fullName>
    </recommendedName>
</protein>
<evidence type="ECO:0000256" key="1">
    <source>
        <dbReference type="SAM" id="MobiDB-lite"/>
    </source>
</evidence>
<proteinExistence type="predicted"/>